<dbReference type="SUPFAM" id="SSF142433">
    <property type="entry name" value="CinA-like"/>
    <property type="match status" value="1"/>
</dbReference>
<gene>
    <name evidence="2" type="ORF">EOE48_07715</name>
</gene>
<sequence length="164" mass="16474">MSELKRLAAELAARLRQRGETIAVSESSAGGLVSAALLAEAGASAYFMGGAVVYTAAARDGLLGITPAAMDGLRSASEPYAQLLASTTRQRLGSTWGLAETGAAGPSGNRYGDPAGHMCCAVSGPRDLVRTVETGSADRAANMETFAATALALVLEAVSGAEPA</sequence>
<proteinExistence type="predicted"/>
<dbReference type="Pfam" id="PF02464">
    <property type="entry name" value="CinA"/>
    <property type="match status" value="1"/>
</dbReference>
<dbReference type="OrthoDB" id="1253990at2"/>
<dbReference type="AlphaFoldDB" id="A0A437PC39"/>
<name>A0A437PC39_9HYPH</name>
<dbReference type="NCBIfam" id="TIGR00199">
    <property type="entry name" value="PncC_domain"/>
    <property type="match status" value="1"/>
</dbReference>
<dbReference type="RefSeq" id="WP_127728203.1">
    <property type="nucleotide sequence ID" value="NZ_SACP01000005.1"/>
</dbReference>
<dbReference type="Proteomes" id="UP000286997">
    <property type="component" value="Unassembled WGS sequence"/>
</dbReference>
<keyword evidence="3" id="KW-1185">Reference proteome</keyword>
<dbReference type="Gene3D" id="3.90.950.20">
    <property type="entry name" value="CinA-like"/>
    <property type="match status" value="1"/>
</dbReference>
<evidence type="ECO:0000313" key="3">
    <source>
        <dbReference type="Proteomes" id="UP000286997"/>
    </source>
</evidence>
<feature type="domain" description="CinA C-terminal" evidence="1">
    <location>
        <begin position="6"/>
        <end position="157"/>
    </location>
</feature>
<accession>A0A437PC39</accession>
<dbReference type="InterPro" id="IPR008136">
    <property type="entry name" value="CinA_C"/>
</dbReference>
<protein>
    <submittedName>
        <fullName evidence="2">CinA family protein</fullName>
    </submittedName>
</protein>
<evidence type="ECO:0000313" key="2">
    <source>
        <dbReference type="EMBL" id="RVU19819.1"/>
    </source>
</evidence>
<dbReference type="InterPro" id="IPR036653">
    <property type="entry name" value="CinA-like_C"/>
</dbReference>
<comment type="caution">
    <text evidence="2">The sequence shown here is derived from an EMBL/GenBank/DDBJ whole genome shotgun (WGS) entry which is preliminary data.</text>
</comment>
<organism evidence="2 3">
    <name type="scientific">Methylobacterium oryzihabitans</name>
    <dbReference type="NCBI Taxonomy" id="2499852"/>
    <lineage>
        <taxon>Bacteria</taxon>
        <taxon>Pseudomonadati</taxon>
        <taxon>Pseudomonadota</taxon>
        <taxon>Alphaproteobacteria</taxon>
        <taxon>Hyphomicrobiales</taxon>
        <taxon>Methylobacteriaceae</taxon>
        <taxon>Methylobacterium</taxon>
    </lineage>
</organism>
<evidence type="ECO:0000259" key="1">
    <source>
        <dbReference type="Pfam" id="PF02464"/>
    </source>
</evidence>
<reference evidence="2 3" key="1">
    <citation type="submission" date="2019-01" db="EMBL/GenBank/DDBJ databases">
        <authorList>
            <person name="Chen W.-M."/>
        </authorList>
    </citation>
    <scope>NUCLEOTIDE SEQUENCE [LARGE SCALE GENOMIC DNA]</scope>
    <source>
        <strain evidence="2 3">TER-1</strain>
    </source>
</reference>
<dbReference type="EMBL" id="SACP01000005">
    <property type="protein sequence ID" value="RVU19819.1"/>
    <property type="molecule type" value="Genomic_DNA"/>
</dbReference>